<keyword evidence="2" id="KW-1185">Reference proteome</keyword>
<dbReference type="Proteomes" id="UP000281406">
    <property type="component" value="Unassembled WGS sequence"/>
</dbReference>
<accession>A0A3N0XRQ1</accession>
<gene>
    <name evidence="1" type="ORF">DPX16_19701</name>
</gene>
<evidence type="ECO:0000313" key="1">
    <source>
        <dbReference type="EMBL" id="ROJ13826.1"/>
    </source>
</evidence>
<protein>
    <submittedName>
        <fullName evidence="1">Uncharacterized protein</fullName>
    </submittedName>
</protein>
<dbReference type="AlphaFoldDB" id="A0A3N0XRQ1"/>
<comment type="caution">
    <text evidence="1">The sequence shown here is derived from an EMBL/GenBank/DDBJ whole genome shotgun (WGS) entry which is preliminary data.</text>
</comment>
<reference evidence="1 2" key="1">
    <citation type="submission" date="2018-10" db="EMBL/GenBank/DDBJ databases">
        <title>Genome assembly for a Yunnan-Guizhou Plateau 3E fish, Anabarilius grahami (Regan), and its evolutionary and genetic applications.</title>
        <authorList>
            <person name="Jiang W."/>
        </authorList>
    </citation>
    <scope>NUCLEOTIDE SEQUENCE [LARGE SCALE GENOMIC DNA]</scope>
    <source>
        <strain evidence="1">AG-KIZ</strain>
        <tissue evidence="1">Muscle</tissue>
    </source>
</reference>
<evidence type="ECO:0000313" key="2">
    <source>
        <dbReference type="Proteomes" id="UP000281406"/>
    </source>
</evidence>
<sequence length="176" mass="18796">MDCASSLCAFGSVGVQLPSGFALVLSPTSFASVLWHPGSISDVHHCGFTSASRSINVTWSHHLFGSASVNHLPGSVQPIHQGSAMAPPSIKRERREGGGTLSSLSSLFSAVVGLWCQPFELCMSPSPQCSSITPGAMTEWRTEGGHSPHRYSSADKCQRSSLEDRAFRALNLPQRK</sequence>
<dbReference type="EMBL" id="RJVU01064619">
    <property type="protein sequence ID" value="ROJ13826.1"/>
    <property type="molecule type" value="Genomic_DNA"/>
</dbReference>
<proteinExistence type="predicted"/>
<organism evidence="1 2">
    <name type="scientific">Anabarilius grahami</name>
    <name type="common">Kanglang fish</name>
    <name type="synonym">Barilius grahami</name>
    <dbReference type="NCBI Taxonomy" id="495550"/>
    <lineage>
        <taxon>Eukaryota</taxon>
        <taxon>Metazoa</taxon>
        <taxon>Chordata</taxon>
        <taxon>Craniata</taxon>
        <taxon>Vertebrata</taxon>
        <taxon>Euteleostomi</taxon>
        <taxon>Actinopterygii</taxon>
        <taxon>Neopterygii</taxon>
        <taxon>Teleostei</taxon>
        <taxon>Ostariophysi</taxon>
        <taxon>Cypriniformes</taxon>
        <taxon>Xenocyprididae</taxon>
        <taxon>Xenocypridinae</taxon>
        <taxon>Xenocypridinae incertae sedis</taxon>
        <taxon>Anabarilius</taxon>
    </lineage>
</organism>
<name>A0A3N0XRQ1_ANAGA</name>